<evidence type="ECO:0000256" key="1">
    <source>
        <dbReference type="SAM" id="Phobius"/>
    </source>
</evidence>
<feature type="transmembrane region" description="Helical" evidence="1">
    <location>
        <begin position="119"/>
        <end position="138"/>
    </location>
</feature>
<feature type="transmembrane region" description="Helical" evidence="1">
    <location>
        <begin position="41"/>
        <end position="63"/>
    </location>
</feature>
<keyword evidence="1" id="KW-1133">Transmembrane helix</keyword>
<dbReference type="AlphaFoldDB" id="A0AA96V2S1"/>
<feature type="transmembrane region" description="Helical" evidence="1">
    <location>
        <begin position="68"/>
        <end position="84"/>
    </location>
</feature>
<evidence type="ECO:0000313" key="2">
    <source>
        <dbReference type="EMBL" id="WNY25449.1"/>
    </source>
</evidence>
<feature type="transmembrane region" description="Helical" evidence="1">
    <location>
        <begin position="12"/>
        <end position="29"/>
    </location>
</feature>
<sequence>MKYKPTQKTNIILFVGFFIFYIILSHAYHLGLNDNSFSSSLVFLLALLILFIIFVGSACYALFSKNQLLSFIFGILLPIIPFYDLLTSEWTLWVTILLSGLSGWFFAKEEEDPEIKGFYYLIDFSLIFLLLIFIVKFYRIN</sequence>
<keyword evidence="3" id="KW-1185">Reference proteome</keyword>
<accession>A0AA96V2S1</accession>
<reference evidence="2 3" key="1">
    <citation type="submission" date="2023-07" db="EMBL/GenBank/DDBJ databases">
        <title>Closed genoem sequence of Methanosarcinaceae archaeon Ac7.</title>
        <authorList>
            <person name="Poehlein A."/>
            <person name="Protasov E."/>
            <person name="Platt K."/>
            <person name="Reeh H."/>
            <person name="Daniel R."/>
            <person name="Brune A."/>
        </authorList>
    </citation>
    <scope>NUCLEOTIDE SEQUENCE [LARGE SCALE GENOMIC DNA]</scope>
    <source>
        <strain evidence="2 3">Ac7</strain>
    </source>
</reference>
<feature type="transmembrane region" description="Helical" evidence="1">
    <location>
        <begin position="90"/>
        <end position="107"/>
    </location>
</feature>
<evidence type="ECO:0000313" key="3">
    <source>
        <dbReference type="Proteomes" id="UP001303587"/>
    </source>
</evidence>
<organism evidence="2 3">
    <name type="scientific">Methanolapillus millepedarum</name>
    <dbReference type="NCBI Taxonomy" id="3028296"/>
    <lineage>
        <taxon>Archaea</taxon>
        <taxon>Methanobacteriati</taxon>
        <taxon>Methanobacteriota</taxon>
        <taxon>Stenosarchaea group</taxon>
        <taxon>Methanomicrobia</taxon>
        <taxon>Methanosarcinales</taxon>
        <taxon>Methanosarcinaceae</taxon>
        <taxon>Methanolapillus</taxon>
    </lineage>
</organism>
<proteinExistence type="predicted"/>
<dbReference type="EMBL" id="CP131060">
    <property type="protein sequence ID" value="WNY25449.1"/>
    <property type="molecule type" value="Genomic_DNA"/>
</dbReference>
<protein>
    <submittedName>
        <fullName evidence="2">Uncharacterized protein</fullName>
    </submittedName>
</protein>
<dbReference type="Proteomes" id="UP001303587">
    <property type="component" value="Chromosome"/>
</dbReference>
<keyword evidence="1" id="KW-0472">Membrane</keyword>
<keyword evidence="1" id="KW-0812">Transmembrane</keyword>
<name>A0AA96V2S1_9EURY</name>
<gene>
    <name evidence="2" type="ORF">MsAc7_10010</name>
</gene>